<proteinExistence type="predicted"/>
<evidence type="ECO:0000259" key="3">
    <source>
        <dbReference type="Pfam" id="PF22747"/>
    </source>
</evidence>
<dbReference type="Pfam" id="PF09862">
    <property type="entry name" value="DUF2089"/>
    <property type="match status" value="1"/>
</dbReference>
<dbReference type="InterPro" id="IPR053959">
    <property type="entry name" value="YvlB/LiaX_N"/>
</dbReference>
<dbReference type="InterPro" id="IPR053957">
    <property type="entry name" value="DUF2089_Zn_ribbon"/>
</dbReference>
<sequence length="120" mass="13808">MKIINKCPFCGGELLIKKFSCRECGTEVVGEFERSKFCRLSPELLEFVEVFILNEGNIKGVEETLGCSYPKVKNMLREVIQALGYEYKYGKAEERRKEILDMLEMGEITAEEAKELLDKI</sequence>
<dbReference type="Pfam" id="PF22747">
    <property type="entry name" value="Zn_ribbon_DUF2089"/>
    <property type="match status" value="1"/>
</dbReference>
<organism evidence="4 5">
    <name type="scientific">candidate division WOR-3 bacterium JGI_Cruoil_03_44_89</name>
    <dbReference type="NCBI Taxonomy" id="1973748"/>
    <lineage>
        <taxon>Bacteria</taxon>
        <taxon>Bacteria division WOR-3</taxon>
    </lineage>
</organism>
<evidence type="ECO:0008006" key="6">
    <source>
        <dbReference type="Google" id="ProtNLM"/>
    </source>
</evidence>
<reference evidence="4 5" key="1">
    <citation type="submission" date="2017-07" db="EMBL/GenBank/DDBJ databases">
        <title>Recovery of genomes from metagenomes via a dereplication, aggregation, and scoring strategy.</title>
        <authorList>
            <person name="Sieber C.M."/>
            <person name="Probst A.J."/>
            <person name="Sharrar A."/>
            <person name="Thomas B.C."/>
            <person name="Hess M."/>
            <person name="Tringe S.G."/>
            <person name="Banfield J.F."/>
        </authorList>
    </citation>
    <scope>NUCLEOTIDE SEQUENCE [LARGE SCALE GENOMIC DNA]</scope>
    <source>
        <strain evidence="4">JGI_Cruoil_03_44_89</strain>
    </source>
</reference>
<gene>
    <name evidence="4" type="ORF">CH333_01485</name>
</gene>
<feature type="domain" description="YvlB/LiaX N-terminal" evidence="2">
    <location>
        <begin position="94"/>
        <end position="119"/>
    </location>
</feature>
<comment type="caution">
    <text evidence="4">The sequence shown here is derived from an EMBL/GenBank/DDBJ whole genome shotgun (WGS) entry which is preliminary data.</text>
</comment>
<feature type="domain" description="DUF2089" evidence="3">
    <location>
        <begin position="7"/>
        <end position="38"/>
    </location>
</feature>
<dbReference type="EMBL" id="NOZQ01000027">
    <property type="protein sequence ID" value="OYD17258.1"/>
    <property type="molecule type" value="Genomic_DNA"/>
</dbReference>
<feature type="domain" description="DUF2089" evidence="1">
    <location>
        <begin position="40"/>
        <end position="86"/>
    </location>
</feature>
<evidence type="ECO:0000259" key="2">
    <source>
        <dbReference type="Pfam" id="PF22746"/>
    </source>
</evidence>
<evidence type="ECO:0000313" key="5">
    <source>
        <dbReference type="Proteomes" id="UP000215215"/>
    </source>
</evidence>
<name>A0A235BY34_UNCW3</name>
<protein>
    <recommendedName>
        <fullName evidence="6">DUF2089 domain-containing protein</fullName>
    </recommendedName>
</protein>
<dbReference type="AlphaFoldDB" id="A0A235BY34"/>
<dbReference type="Proteomes" id="UP000215215">
    <property type="component" value="Unassembled WGS sequence"/>
</dbReference>
<dbReference type="InterPro" id="IPR018658">
    <property type="entry name" value="DUF2089"/>
</dbReference>
<evidence type="ECO:0000259" key="1">
    <source>
        <dbReference type="Pfam" id="PF09862"/>
    </source>
</evidence>
<dbReference type="Pfam" id="PF22746">
    <property type="entry name" value="SHOCT-like_DUF2089-C"/>
    <property type="match status" value="1"/>
</dbReference>
<accession>A0A235BY34</accession>
<evidence type="ECO:0000313" key="4">
    <source>
        <dbReference type="EMBL" id="OYD17258.1"/>
    </source>
</evidence>